<name>A0A7S4C232_CHRCT</name>
<dbReference type="SUPFAM" id="SSF55120">
    <property type="entry name" value="Pseudouridine synthase"/>
    <property type="match status" value="1"/>
</dbReference>
<evidence type="ECO:0000256" key="1">
    <source>
        <dbReference type="ARBA" id="ARBA00010876"/>
    </source>
</evidence>
<dbReference type="Gene3D" id="3.30.2350.10">
    <property type="entry name" value="Pseudouridine synthase"/>
    <property type="match status" value="1"/>
</dbReference>
<dbReference type="PANTHER" id="PTHR21600">
    <property type="entry name" value="MITOCHONDRIAL RNA PSEUDOURIDINE SYNTHASE"/>
    <property type="match status" value="1"/>
</dbReference>
<dbReference type="InterPro" id="IPR050188">
    <property type="entry name" value="RluA_PseudoU_synthase"/>
</dbReference>
<dbReference type="GO" id="GO:0003723">
    <property type="term" value="F:RNA binding"/>
    <property type="evidence" value="ECO:0007669"/>
    <property type="project" value="InterPro"/>
</dbReference>
<feature type="domain" description="Pseudouridine synthase RsuA/RluA-like" evidence="2">
    <location>
        <begin position="45"/>
        <end position="145"/>
    </location>
</feature>
<dbReference type="GO" id="GO:0009982">
    <property type="term" value="F:pseudouridine synthase activity"/>
    <property type="evidence" value="ECO:0007669"/>
    <property type="project" value="InterPro"/>
</dbReference>
<evidence type="ECO:0000259" key="2">
    <source>
        <dbReference type="Pfam" id="PF00849"/>
    </source>
</evidence>
<dbReference type="GO" id="GO:0000455">
    <property type="term" value="P:enzyme-directed rRNA pseudouridine synthesis"/>
    <property type="evidence" value="ECO:0007669"/>
    <property type="project" value="TreeGrafter"/>
</dbReference>
<dbReference type="Pfam" id="PF00849">
    <property type="entry name" value="PseudoU_synth_2"/>
    <property type="match status" value="1"/>
</dbReference>
<sequence length="227" mass="24913">MPILATSSTHGVVDALRYFALEDALAAILHPCSNAVADALPLPLAMHRLDVRVCGLLLVAKTRTGAVSIARQLADRTVEKTYRALLIGRLPSDLSRVETAVNGQEAQTSVRVLSHVPHAHWGDVTHVELQPHTGRTHQLRIHMAALGAPIIGDDLYHDSIGREARARLGGDPLPPVAVKRGLFLQSVRVAFRHPKHGEMMELAVDEITKHTSLLDKMKRSAEYRKLE</sequence>
<evidence type="ECO:0000313" key="3">
    <source>
        <dbReference type="EMBL" id="CAE0784489.1"/>
    </source>
</evidence>
<dbReference type="InterPro" id="IPR006145">
    <property type="entry name" value="PsdUridine_synth_RsuA/RluA"/>
</dbReference>
<dbReference type="EMBL" id="HBIZ01059420">
    <property type="protein sequence ID" value="CAE0784489.1"/>
    <property type="molecule type" value="Transcribed_RNA"/>
</dbReference>
<gene>
    <name evidence="3" type="ORF">PCAR00345_LOCUS37196</name>
</gene>
<proteinExistence type="inferred from homology"/>
<dbReference type="AlphaFoldDB" id="A0A7S4C232"/>
<comment type="similarity">
    <text evidence="1">Belongs to the pseudouridine synthase RluA family.</text>
</comment>
<dbReference type="PANTHER" id="PTHR21600:SF87">
    <property type="entry name" value="RNA PSEUDOURIDYLATE SYNTHASE DOMAIN-CONTAINING PROTEIN 1"/>
    <property type="match status" value="1"/>
</dbReference>
<organism evidence="3">
    <name type="scientific">Chrysotila carterae</name>
    <name type="common">Marine alga</name>
    <name type="synonym">Syracosphaera carterae</name>
    <dbReference type="NCBI Taxonomy" id="13221"/>
    <lineage>
        <taxon>Eukaryota</taxon>
        <taxon>Haptista</taxon>
        <taxon>Haptophyta</taxon>
        <taxon>Prymnesiophyceae</taxon>
        <taxon>Isochrysidales</taxon>
        <taxon>Isochrysidaceae</taxon>
        <taxon>Chrysotila</taxon>
    </lineage>
</organism>
<dbReference type="InterPro" id="IPR020103">
    <property type="entry name" value="PsdUridine_synth_cat_dom_sf"/>
</dbReference>
<accession>A0A7S4C232</accession>
<protein>
    <recommendedName>
        <fullName evidence="2">Pseudouridine synthase RsuA/RluA-like domain-containing protein</fullName>
    </recommendedName>
</protein>
<dbReference type="CDD" id="cd02869">
    <property type="entry name" value="PseudoU_synth_RluA_like"/>
    <property type="match status" value="1"/>
</dbReference>
<reference evidence="3" key="1">
    <citation type="submission" date="2021-01" db="EMBL/GenBank/DDBJ databases">
        <authorList>
            <person name="Corre E."/>
            <person name="Pelletier E."/>
            <person name="Niang G."/>
            <person name="Scheremetjew M."/>
            <person name="Finn R."/>
            <person name="Kale V."/>
            <person name="Holt S."/>
            <person name="Cochrane G."/>
            <person name="Meng A."/>
            <person name="Brown T."/>
            <person name="Cohen L."/>
        </authorList>
    </citation>
    <scope>NUCLEOTIDE SEQUENCE</scope>
    <source>
        <strain evidence="3">CCMP645</strain>
    </source>
</reference>